<evidence type="ECO:0000313" key="3">
    <source>
        <dbReference type="Proteomes" id="UP000314294"/>
    </source>
</evidence>
<protein>
    <submittedName>
        <fullName evidence="2">Uncharacterized protein</fullName>
    </submittedName>
</protein>
<sequence length="91" mass="10353">MATPAPFRIIEAAAAADSAKRGILPSVSSARHDEKTEKSCLFGCVACDARFSGVRREPRRDKNQNQRDNNQNQRDKNQRPERQEPETRTRD</sequence>
<name>A0A4Z2JHD3_9TELE</name>
<reference evidence="2 3" key="1">
    <citation type="submission" date="2019-03" db="EMBL/GenBank/DDBJ databases">
        <title>First draft genome of Liparis tanakae, snailfish: a comprehensive survey of snailfish specific genes.</title>
        <authorList>
            <person name="Kim W."/>
            <person name="Song I."/>
            <person name="Jeong J.-H."/>
            <person name="Kim D."/>
            <person name="Kim S."/>
            <person name="Ryu S."/>
            <person name="Song J.Y."/>
            <person name="Lee S.K."/>
        </authorList>
    </citation>
    <scope>NUCLEOTIDE SEQUENCE [LARGE SCALE GENOMIC DNA]</scope>
    <source>
        <tissue evidence="2">Muscle</tissue>
    </source>
</reference>
<dbReference type="Proteomes" id="UP000314294">
    <property type="component" value="Unassembled WGS sequence"/>
</dbReference>
<dbReference type="EMBL" id="SRLO01000001">
    <property type="protein sequence ID" value="TNN89695.1"/>
    <property type="molecule type" value="Genomic_DNA"/>
</dbReference>
<accession>A0A4Z2JHD3</accession>
<feature type="region of interest" description="Disordered" evidence="1">
    <location>
        <begin position="53"/>
        <end position="91"/>
    </location>
</feature>
<proteinExistence type="predicted"/>
<gene>
    <name evidence="2" type="ORF">EYF80_000298</name>
</gene>
<comment type="caution">
    <text evidence="2">The sequence shown here is derived from an EMBL/GenBank/DDBJ whole genome shotgun (WGS) entry which is preliminary data.</text>
</comment>
<feature type="compositionally biased region" description="Basic and acidic residues" evidence="1">
    <location>
        <begin position="54"/>
        <end position="65"/>
    </location>
</feature>
<dbReference type="AlphaFoldDB" id="A0A4Z2JHD3"/>
<evidence type="ECO:0000313" key="2">
    <source>
        <dbReference type="EMBL" id="TNN89695.1"/>
    </source>
</evidence>
<feature type="compositionally biased region" description="Basic and acidic residues" evidence="1">
    <location>
        <begin position="73"/>
        <end position="91"/>
    </location>
</feature>
<evidence type="ECO:0000256" key="1">
    <source>
        <dbReference type="SAM" id="MobiDB-lite"/>
    </source>
</evidence>
<keyword evidence="3" id="KW-1185">Reference proteome</keyword>
<organism evidence="2 3">
    <name type="scientific">Liparis tanakae</name>
    <name type="common">Tanaka's snailfish</name>
    <dbReference type="NCBI Taxonomy" id="230148"/>
    <lineage>
        <taxon>Eukaryota</taxon>
        <taxon>Metazoa</taxon>
        <taxon>Chordata</taxon>
        <taxon>Craniata</taxon>
        <taxon>Vertebrata</taxon>
        <taxon>Euteleostomi</taxon>
        <taxon>Actinopterygii</taxon>
        <taxon>Neopterygii</taxon>
        <taxon>Teleostei</taxon>
        <taxon>Neoteleostei</taxon>
        <taxon>Acanthomorphata</taxon>
        <taxon>Eupercaria</taxon>
        <taxon>Perciformes</taxon>
        <taxon>Cottioidei</taxon>
        <taxon>Cottales</taxon>
        <taxon>Liparidae</taxon>
        <taxon>Liparis</taxon>
    </lineage>
</organism>